<dbReference type="CDD" id="cd07385">
    <property type="entry name" value="MPP_YkuE_C"/>
    <property type="match status" value="1"/>
</dbReference>
<dbReference type="InterPro" id="IPR004843">
    <property type="entry name" value="Calcineurin-like_PHP"/>
</dbReference>
<proteinExistence type="predicted"/>
<keyword evidence="3" id="KW-0472">Membrane</keyword>
<evidence type="ECO:0000256" key="1">
    <source>
        <dbReference type="ARBA" id="ARBA00022723"/>
    </source>
</evidence>
<dbReference type="InterPro" id="IPR051158">
    <property type="entry name" value="Metallophosphoesterase_sf"/>
</dbReference>
<evidence type="ECO:0000256" key="3">
    <source>
        <dbReference type="SAM" id="Phobius"/>
    </source>
</evidence>
<dbReference type="SUPFAM" id="SSF56300">
    <property type="entry name" value="Metallo-dependent phosphatases"/>
    <property type="match status" value="1"/>
</dbReference>
<evidence type="ECO:0000259" key="4">
    <source>
        <dbReference type="Pfam" id="PF00149"/>
    </source>
</evidence>
<organism evidence="5 6">
    <name type="scientific">Noviherbaspirillum pedocola</name>
    <dbReference type="NCBI Taxonomy" id="2801341"/>
    <lineage>
        <taxon>Bacteria</taxon>
        <taxon>Pseudomonadati</taxon>
        <taxon>Pseudomonadota</taxon>
        <taxon>Betaproteobacteria</taxon>
        <taxon>Burkholderiales</taxon>
        <taxon>Oxalobacteraceae</taxon>
        <taxon>Noviherbaspirillum</taxon>
    </lineage>
</organism>
<feature type="transmembrane region" description="Helical" evidence="3">
    <location>
        <begin position="32"/>
        <end position="56"/>
    </location>
</feature>
<dbReference type="AlphaFoldDB" id="A0A934SWV7"/>
<dbReference type="GO" id="GO:0016020">
    <property type="term" value="C:membrane"/>
    <property type="evidence" value="ECO:0007669"/>
    <property type="project" value="GOC"/>
</dbReference>
<keyword evidence="3" id="KW-0812">Transmembrane</keyword>
<dbReference type="EMBL" id="JAEPBG010000010">
    <property type="protein sequence ID" value="MBK4737242.1"/>
    <property type="molecule type" value="Genomic_DNA"/>
</dbReference>
<sequence>MFSRIPLLPWLSLLLHAYVALRLAPELFSWPPLAVMLLLSLAVSAWLMPLGIGFGARLAGASRGASGIAIWLGWAGLGMFSTLLVLTFGRDVLLALAYALRLALPGRIDMPALAHWSALVVFALGYLITLIGYGNARRTAAIVRVDVPIAGLPPELAGFSIAQISDIHVGPTIREGYLRRIVDAVNRLEADMVAITGDLVDGSVQELAAHVAPLALLQSRHGSFFVTGNHEYYSGAHAWIAELNKLDIRVLMNEHVTLHHDNALAVVAGVADYSAGHFDPAHTSDPQRAIAGAPPAGVRLLLAHQPRSVFAALDAGFDLQLSGHTHGGQFLPWTYFVRLQQPFVAGLHRLRDTWIYISRGTGYWGPPKRFGAPSEITLIRLVAA</sequence>
<dbReference type="Proteomes" id="UP000622890">
    <property type="component" value="Unassembled WGS sequence"/>
</dbReference>
<dbReference type="GO" id="GO:0046872">
    <property type="term" value="F:metal ion binding"/>
    <property type="evidence" value="ECO:0007669"/>
    <property type="project" value="UniProtKB-KW"/>
</dbReference>
<keyword evidence="3" id="KW-1133">Transmembrane helix</keyword>
<comment type="caution">
    <text evidence="5">The sequence shown here is derived from an EMBL/GenBank/DDBJ whole genome shotgun (WGS) entry which is preliminary data.</text>
</comment>
<dbReference type="PANTHER" id="PTHR31302:SF31">
    <property type="entry name" value="PHOSPHODIESTERASE YAEI"/>
    <property type="match status" value="1"/>
</dbReference>
<dbReference type="RefSeq" id="WP_200595360.1">
    <property type="nucleotide sequence ID" value="NZ_JAEPBG010000010.1"/>
</dbReference>
<dbReference type="Pfam" id="PF00149">
    <property type="entry name" value="Metallophos"/>
    <property type="match status" value="1"/>
</dbReference>
<reference evidence="5" key="1">
    <citation type="submission" date="2021-01" db="EMBL/GenBank/DDBJ databases">
        <title>Genome sequence of strain Noviherbaspirillum sp. DKR-6.</title>
        <authorList>
            <person name="Chaudhary D.K."/>
        </authorList>
    </citation>
    <scope>NUCLEOTIDE SEQUENCE</scope>
    <source>
        <strain evidence="5">DKR-6</strain>
    </source>
</reference>
<feature type="domain" description="Calcineurin-like phosphoesterase" evidence="4">
    <location>
        <begin position="160"/>
        <end position="327"/>
    </location>
</feature>
<dbReference type="GO" id="GO:0009245">
    <property type="term" value="P:lipid A biosynthetic process"/>
    <property type="evidence" value="ECO:0007669"/>
    <property type="project" value="TreeGrafter"/>
</dbReference>
<feature type="transmembrane region" description="Helical" evidence="3">
    <location>
        <begin position="113"/>
        <end position="134"/>
    </location>
</feature>
<dbReference type="Gene3D" id="3.60.21.10">
    <property type="match status" value="1"/>
</dbReference>
<dbReference type="GO" id="GO:0008758">
    <property type="term" value="F:UDP-2,3-diacylglucosamine hydrolase activity"/>
    <property type="evidence" value="ECO:0007669"/>
    <property type="project" value="TreeGrafter"/>
</dbReference>
<gene>
    <name evidence="5" type="ORF">JJB74_21680</name>
</gene>
<evidence type="ECO:0000256" key="2">
    <source>
        <dbReference type="ARBA" id="ARBA00022801"/>
    </source>
</evidence>
<keyword evidence="1" id="KW-0479">Metal-binding</keyword>
<feature type="transmembrane region" description="Helical" evidence="3">
    <location>
        <begin position="68"/>
        <end position="93"/>
    </location>
</feature>
<keyword evidence="6" id="KW-1185">Reference proteome</keyword>
<protein>
    <submittedName>
        <fullName evidence="5">Metallophosphoesterase</fullName>
    </submittedName>
</protein>
<name>A0A934SWV7_9BURK</name>
<evidence type="ECO:0000313" key="6">
    <source>
        <dbReference type="Proteomes" id="UP000622890"/>
    </source>
</evidence>
<keyword evidence="2" id="KW-0378">Hydrolase</keyword>
<evidence type="ECO:0000313" key="5">
    <source>
        <dbReference type="EMBL" id="MBK4737242.1"/>
    </source>
</evidence>
<dbReference type="InterPro" id="IPR029052">
    <property type="entry name" value="Metallo-depent_PP-like"/>
</dbReference>
<dbReference type="PANTHER" id="PTHR31302">
    <property type="entry name" value="TRANSMEMBRANE PROTEIN WITH METALLOPHOSPHOESTERASE DOMAIN-RELATED"/>
    <property type="match status" value="1"/>
</dbReference>
<accession>A0A934SWV7</accession>